<dbReference type="EMBL" id="MZ443777">
    <property type="protein sequence ID" value="QZE57659.1"/>
    <property type="molecule type" value="Genomic_DNA"/>
</dbReference>
<sequence length="49" mass="5729">MFITLRLLQFNPVRSVLSRPLDDTLHTLTVLYIGRKELVESCHEKTASW</sequence>
<reference evidence="1 2" key="1">
    <citation type="submission" date="2021-06" db="EMBL/GenBank/DDBJ databases">
        <title>Complete genome sequence of Erwinia phage pEa_SNUABM_17.</title>
        <authorList>
            <person name="Kim S.G."/>
            <person name="Park S.C."/>
        </authorList>
    </citation>
    <scope>NUCLEOTIDE SEQUENCE [LARGE SCALE GENOMIC DNA]</scope>
</reference>
<evidence type="ECO:0000313" key="2">
    <source>
        <dbReference type="Proteomes" id="UP000827911"/>
    </source>
</evidence>
<gene>
    <name evidence="1" type="ORF">pEaSNUABM17_00113</name>
</gene>
<name>A0AAE7XJN5_9CAUD</name>
<organism evidence="1 2">
    <name type="scientific">Erwinia phage pEa_SNUABM_17</name>
    <dbReference type="NCBI Taxonomy" id="2869545"/>
    <lineage>
        <taxon>Viruses</taxon>
        <taxon>Duplodnaviria</taxon>
        <taxon>Heunggongvirae</taxon>
        <taxon>Uroviricota</taxon>
        <taxon>Caudoviricetes</taxon>
        <taxon>Alexandravirus</taxon>
        <taxon>Alexandravirus SNUABM17</taxon>
    </lineage>
</organism>
<dbReference type="Proteomes" id="UP000827911">
    <property type="component" value="Segment"/>
</dbReference>
<evidence type="ECO:0000313" key="1">
    <source>
        <dbReference type="EMBL" id="QZE57659.1"/>
    </source>
</evidence>
<keyword evidence="2" id="KW-1185">Reference proteome</keyword>
<protein>
    <submittedName>
        <fullName evidence="1">Uncharacterized protein</fullName>
    </submittedName>
</protein>
<proteinExistence type="predicted"/>
<accession>A0AAE7XJN5</accession>